<evidence type="ECO:0000259" key="5">
    <source>
        <dbReference type="PROSITE" id="PS51263"/>
    </source>
</evidence>
<feature type="compositionally biased region" description="Low complexity" evidence="3">
    <location>
        <begin position="510"/>
        <end position="521"/>
    </location>
</feature>
<dbReference type="InterPro" id="IPR029006">
    <property type="entry name" value="ADF-H/Gelsolin-like_dom_sf"/>
</dbReference>
<dbReference type="SMART" id="SM00326">
    <property type="entry name" value="SH3"/>
    <property type="match status" value="2"/>
</dbReference>
<evidence type="ECO:0000313" key="7">
    <source>
        <dbReference type="Proteomes" id="UP001150569"/>
    </source>
</evidence>
<feature type="domain" description="SH3" evidence="4">
    <location>
        <begin position="419"/>
        <end position="480"/>
    </location>
</feature>
<feature type="compositionally biased region" description="Basic and acidic residues" evidence="3">
    <location>
        <begin position="145"/>
        <end position="154"/>
    </location>
</feature>
<keyword evidence="1 2" id="KW-0728">SH3 domain</keyword>
<feature type="compositionally biased region" description="Basic and acidic residues" evidence="3">
    <location>
        <begin position="211"/>
        <end position="338"/>
    </location>
</feature>
<dbReference type="CDD" id="cd11281">
    <property type="entry name" value="ADF_drebrin_like"/>
    <property type="match status" value="1"/>
</dbReference>
<dbReference type="GO" id="GO:0051015">
    <property type="term" value="F:actin filament binding"/>
    <property type="evidence" value="ECO:0007669"/>
    <property type="project" value="TreeGrafter"/>
</dbReference>
<accession>A0A9W8DS02</accession>
<name>A0A9W8DS02_9FUNG</name>
<sequence>MAGIKVNFSTFSRDLVSTHQRILSGDEDISWALYGYDKGTNDLKVLEEGAGDLDDLSDEFDDGKIQYAFVRVQDSNTGLPKFAFISWCGSGVPVAKKGLFGSHLNDVSNYFKGYHVQIDARDEDDVSPDRIRKKISESSGARYSVHNETKRAQEAVKPVGSVYKKTEIPDLSKRQPVPAATSYSANEAQQARQQELEALRNRSAAPATPKVDWEAESRAQAAREAEENARQQRQAEERAQREREERQREQRAREEDEARDRERQEAQRREEETRQARERERQATEERKREAEAAHQAEAQRREREAREREEQENQRRREREAEAEHQRQREAEQERVRQQAAAAAEAQERQREEAERTAQAQAERETREREAAEAQARKKKEEEEADRNKKAQAAEEEARLAESLARSATVSDPPTSSDQGTTARVLYDYEAEEDNELTITEGELVIQIEKLADDWWHGFSEDGQRSGMFPANYVEEIEVAAAPAPVVATAPAASSAAPPPPPPAPPVPAALAAGPPTTATAPPPAAPPAPPLPTTTSTVQPSEEPPEESAQADDEGHTAVAQFDFDPSEDNELGFVEGDRIVAIEFVSDEWWQGVNAKTGHVGLFPSNYVELEEGGGGGH</sequence>
<dbReference type="SUPFAM" id="SSF55753">
    <property type="entry name" value="Actin depolymerizing proteins"/>
    <property type="match status" value="1"/>
</dbReference>
<dbReference type="EMBL" id="JANBPT010000608">
    <property type="protein sequence ID" value="KAJ1915900.1"/>
    <property type="molecule type" value="Genomic_DNA"/>
</dbReference>
<evidence type="ECO:0000256" key="1">
    <source>
        <dbReference type="ARBA" id="ARBA00022443"/>
    </source>
</evidence>
<gene>
    <name evidence="6" type="primary">ABP1_2</name>
    <name evidence="6" type="ORF">IWQ60_008283</name>
</gene>
<feature type="compositionally biased region" description="Pro residues" evidence="3">
    <location>
        <begin position="522"/>
        <end position="534"/>
    </location>
</feature>
<dbReference type="InterPro" id="IPR001452">
    <property type="entry name" value="SH3_domain"/>
</dbReference>
<dbReference type="OrthoDB" id="5971719at2759"/>
<dbReference type="AlphaFoldDB" id="A0A9W8DS02"/>
<reference evidence="6" key="1">
    <citation type="submission" date="2022-07" db="EMBL/GenBank/DDBJ databases">
        <title>Phylogenomic reconstructions and comparative analyses of Kickxellomycotina fungi.</title>
        <authorList>
            <person name="Reynolds N.K."/>
            <person name="Stajich J.E."/>
            <person name="Barry K."/>
            <person name="Grigoriev I.V."/>
            <person name="Crous P."/>
            <person name="Smith M.E."/>
        </authorList>
    </citation>
    <scope>NUCLEOTIDE SEQUENCE</scope>
    <source>
        <strain evidence="6">RSA 861</strain>
    </source>
</reference>
<evidence type="ECO:0000256" key="2">
    <source>
        <dbReference type="PROSITE-ProRule" id="PRU00192"/>
    </source>
</evidence>
<dbReference type="GO" id="GO:0030833">
    <property type="term" value="P:regulation of actin filament polymerization"/>
    <property type="evidence" value="ECO:0007669"/>
    <property type="project" value="TreeGrafter"/>
</dbReference>
<evidence type="ECO:0000313" key="6">
    <source>
        <dbReference type="EMBL" id="KAJ1915900.1"/>
    </source>
</evidence>
<comment type="caution">
    <text evidence="6">The sequence shown here is derived from an EMBL/GenBank/DDBJ whole genome shotgun (WGS) entry which is preliminary data.</text>
</comment>
<dbReference type="Pfam" id="PF00241">
    <property type="entry name" value="Cofilin_ADF"/>
    <property type="match status" value="1"/>
</dbReference>
<feature type="domain" description="SH3" evidence="4">
    <location>
        <begin position="555"/>
        <end position="616"/>
    </location>
</feature>
<proteinExistence type="predicted"/>
<dbReference type="GO" id="GO:0005884">
    <property type="term" value="C:actin filament"/>
    <property type="evidence" value="ECO:0007669"/>
    <property type="project" value="TreeGrafter"/>
</dbReference>
<dbReference type="GO" id="GO:0030864">
    <property type="term" value="C:cortical actin cytoskeleton"/>
    <property type="evidence" value="ECO:0007669"/>
    <property type="project" value="TreeGrafter"/>
</dbReference>
<feature type="compositionally biased region" description="Basic and acidic residues" evidence="3">
    <location>
        <begin position="164"/>
        <end position="173"/>
    </location>
</feature>
<evidence type="ECO:0000259" key="4">
    <source>
        <dbReference type="PROSITE" id="PS50002"/>
    </source>
</evidence>
<dbReference type="GO" id="GO:0030427">
    <property type="term" value="C:site of polarized growth"/>
    <property type="evidence" value="ECO:0007669"/>
    <property type="project" value="TreeGrafter"/>
</dbReference>
<dbReference type="PROSITE" id="PS51263">
    <property type="entry name" value="ADF_H"/>
    <property type="match status" value="1"/>
</dbReference>
<dbReference type="PROSITE" id="PS50002">
    <property type="entry name" value="SH3"/>
    <property type="match status" value="2"/>
</dbReference>
<organism evidence="6 7">
    <name type="scientific">Tieghemiomyces parasiticus</name>
    <dbReference type="NCBI Taxonomy" id="78921"/>
    <lineage>
        <taxon>Eukaryota</taxon>
        <taxon>Fungi</taxon>
        <taxon>Fungi incertae sedis</taxon>
        <taxon>Zoopagomycota</taxon>
        <taxon>Kickxellomycotina</taxon>
        <taxon>Dimargaritomycetes</taxon>
        <taxon>Dimargaritales</taxon>
        <taxon>Dimargaritaceae</taxon>
        <taxon>Tieghemiomyces</taxon>
    </lineage>
</organism>
<feature type="compositionally biased region" description="Acidic residues" evidence="3">
    <location>
        <begin position="545"/>
        <end position="554"/>
    </location>
</feature>
<dbReference type="SUPFAM" id="SSF50044">
    <property type="entry name" value="SH3-domain"/>
    <property type="match status" value="2"/>
</dbReference>
<feature type="region of interest" description="Disordered" evidence="3">
    <location>
        <begin position="492"/>
        <end position="560"/>
    </location>
</feature>
<dbReference type="PRINTS" id="PR00452">
    <property type="entry name" value="SH3DOMAIN"/>
</dbReference>
<dbReference type="Gene3D" id="2.30.30.40">
    <property type="entry name" value="SH3 Domains"/>
    <property type="match status" value="2"/>
</dbReference>
<feature type="region of interest" description="Disordered" evidence="3">
    <location>
        <begin position="135"/>
        <end position="429"/>
    </location>
</feature>
<feature type="compositionally biased region" description="Pro residues" evidence="3">
    <location>
        <begin position="498"/>
        <end position="509"/>
    </location>
</feature>
<dbReference type="PANTHER" id="PTHR10829:SF25">
    <property type="entry name" value="DREBRIN-LIKE PROTEIN"/>
    <property type="match status" value="1"/>
</dbReference>
<feature type="domain" description="ADF-H" evidence="5">
    <location>
        <begin position="3"/>
        <end position="136"/>
    </location>
</feature>
<dbReference type="Proteomes" id="UP001150569">
    <property type="component" value="Unassembled WGS sequence"/>
</dbReference>
<protein>
    <submittedName>
        <fullName evidence="6">Actin binding protein</fullName>
    </submittedName>
</protein>
<dbReference type="PRINTS" id="PR00499">
    <property type="entry name" value="P67PHOX"/>
</dbReference>
<keyword evidence="7" id="KW-1185">Reference proteome</keyword>
<dbReference type="Pfam" id="PF00018">
    <property type="entry name" value="SH3_1"/>
    <property type="match status" value="2"/>
</dbReference>
<feature type="compositionally biased region" description="Basic and acidic residues" evidence="3">
    <location>
        <begin position="347"/>
        <end position="401"/>
    </location>
</feature>
<dbReference type="InterPro" id="IPR002108">
    <property type="entry name" value="ADF-H"/>
</dbReference>
<dbReference type="PANTHER" id="PTHR10829">
    <property type="entry name" value="CORTACTIN AND DREBRIN"/>
    <property type="match status" value="1"/>
</dbReference>
<feature type="compositionally biased region" description="Polar residues" evidence="3">
    <location>
        <begin position="410"/>
        <end position="423"/>
    </location>
</feature>
<evidence type="ECO:0000256" key="3">
    <source>
        <dbReference type="SAM" id="MobiDB-lite"/>
    </source>
</evidence>
<dbReference type="InterPro" id="IPR036028">
    <property type="entry name" value="SH3-like_dom_sf"/>
</dbReference>
<dbReference type="Gene3D" id="3.40.20.10">
    <property type="entry name" value="Severin"/>
    <property type="match status" value="1"/>
</dbReference>
<dbReference type="SMART" id="SM00102">
    <property type="entry name" value="ADF"/>
    <property type="match status" value="1"/>
</dbReference>